<dbReference type="EMBL" id="JADBJN010000004">
    <property type="protein sequence ID" value="KAG5668096.1"/>
    <property type="molecule type" value="Genomic_DNA"/>
</dbReference>
<feature type="transmembrane region" description="Helical" evidence="3">
    <location>
        <begin position="6"/>
        <end position="24"/>
    </location>
</feature>
<accession>A0A9J6BEQ6</accession>
<keyword evidence="2" id="KW-0560">Oxidoreductase</keyword>
<evidence type="ECO:0000313" key="5">
    <source>
        <dbReference type="Proteomes" id="UP001107558"/>
    </source>
</evidence>
<comment type="similarity">
    <text evidence="1">Belongs to the short-chain dehydrogenases/reductases (SDR) family.</text>
</comment>
<protein>
    <recommendedName>
        <fullName evidence="6">Short-chain dehydrogenase</fullName>
    </recommendedName>
</protein>
<evidence type="ECO:0000256" key="2">
    <source>
        <dbReference type="ARBA" id="ARBA00023002"/>
    </source>
</evidence>
<dbReference type="Proteomes" id="UP001107558">
    <property type="component" value="Chromosome 4"/>
</dbReference>
<evidence type="ECO:0000256" key="3">
    <source>
        <dbReference type="SAM" id="Phobius"/>
    </source>
</evidence>
<proteinExistence type="inferred from homology"/>
<evidence type="ECO:0008006" key="6">
    <source>
        <dbReference type="Google" id="ProtNLM"/>
    </source>
</evidence>
<sequence length="304" mass="35506">MIKQLSITLAFVSTYYFVRWYWLGRKFNSSRSLKNRRVLVLGPTKLIGLELIKELSSRQADIIIASSDPEICEEIIKNSFFESNIQVELVDFTRLKSIAEFCEKISKQNKPIDVFISSAEIQNHYPEVTEDSVEITFQTNYLCHYLAVLKLSQYFRRSRNGRIIFITSDSHKLVDRCPKKEFHLLYKDTPEYRKQAYQYSKFCLTSFAWKLQDLMTAPNLSVHCVDPGKYSENKLKQFFSKTPSEAIQGILMAILSEKKPPFYIEGIKESTNYNKLVSNYLIADILWTLSRKLCEKCRLMSTNI</sequence>
<dbReference type="GO" id="GO:0016491">
    <property type="term" value="F:oxidoreductase activity"/>
    <property type="evidence" value="ECO:0007669"/>
    <property type="project" value="UniProtKB-KW"/>
</dbReference>
<dbReference type="PANTHER" id="PTHR24320:SF264">
    <property type="entry name" value="DEHYDROGENASE_REDUCTASE SDR FAMILY MEMBER ON CHROMOSOME X"/>
    <property type="match status" value="1"/>
</dbReference>
<organism evidence="4 5">
    <name type="scientific">Polypedilum vanderplanki</name>
    <name type="common">Sleeping chironomid midge</name>
    <dbReference type="NCBI Taxonomy" id="319348"/>
    <lineage>
        <taxon>Eukaryota</taxon>
        <taxon>Metazoa</taxon>
        <taxon>Ecdysozoa</taxon>
        <taxon>Arthropoda</taxon>
        <taxon>Hexapoda</taxon>
        <taxon>Insecta</taxon>
        <taxon>Pterygota</taxon>
        <taxon>Neoptera</taxon>
        <taxon>Endopterygota</taxon>
        <taxon>Diptera</taxon>
        <taxon>Nematocera</taxon>
        <taxon>Chironomoidea</taxon>
        <taxon>Chironomidae</taxon>
        <taxon>Chironominae</taxon>
        <taxon>Polypedilum</taxon>
        <taxon>Polypedilum</taxon>
    </lineage>
</organism>
<dbReference type="OrthoDB" id="542013at2759"/>
<dbReference type="InterPro" id="IPR036291">
    <property type="entry name" value="NAD(P)-bd_dom_sf"/>
</dbReference>
<evidence type="ECO:0000256" key="1">
    <source>
        <dbReference type="ARBA" id="ARBA00006484"/>
    </source>
</evidence>
<reference evidence="4" key="1">
    <citation type="submission" date="2021-03" db="EMBL/GenBank/DDBJ databases">
        <title>Chromosome level genome of the anhydrobiotic midge Polypedilum vanderplanki.</title>
        <authorList>
            <person name="Yoshida Y."/>
            <person name="Kikawada T."/>
            <person name="Gusev O."/>
        </authorList>
    </citation>
    <scope>NUCLEOTIDE SEQUENCE</scope>
    <source>
        <strain evidence="4">NIAS01</strain>
        <tissue evidence="4">Whole body or cell culture</tissue>
    </source>
</reference>
<keyword evidence="3" id="KW-0812">Transmembrane</keyword>
<dbReference type="Gene3D" id="3.40.50.720">
    <property type="entry name" value="NAD(P)-binding Rossmann-like Domain"/>
    <property type="match status" value="1"/>
</dbReference>
<keyword evidence="3" id="KW-0472">Membrane</keyword>
<comment type="caution">
    <text evidence="4">The sequence shown here is derived from an EMBL/GenBank/DDBJ whole genome shotgun (WGS) entry which is preliminary data.</text>
</comment>
<dbReference type="InterPro" id="IPR002347">
    <property type="entry name" value="SDR_fam"/>
</dbReference>
<gene>
    <name evidence="4" type="ORF">PVAND_016050</name>
</gene>
<dbReference type="AlphaFoldDB" id="A0A9J6BEQ6"/>
<name>A0A9J6BEQ6_POLVA</name>
<evidence type="ECO:0000313" key="4">
    <source>
        <dbReference type="EMBL" id="KAG5668096.1"/>
    </source>
</evidence>
<keyword evidence="3" id="KW-1133">Transmembrane helix</keyword>
<dbReference type="Pfam" id="PF00106">
    <property type="entry name" value="adh_short"/>
    <property type="match status" value="1"/>
</dbReference>
<dbReference type="SUPFAM" id="SSF51735">
    <property type="entry name" value="NAD(P)-binding Rossmann-fold domains"/>
    <property type="match status" value="1"/>
</dbReference>
<keyword evidence="5" id="KW-1185">Reference proteome</keyword>
<dbReference type="PANTHER" id="PTHR24320">
    <property type="entry name" value="RETINOL DEHYDROGENASE"/>
    <property type="match status" value="1"/>
</dbReference>